<dbReference type="Proteomes" id="UP001160301">
    <property type="component" value="Unassembled WGS sequence"/>
</dbReference>
<evidence type="ECO:0000313" key="5">
    <source>
        <dbReference type="EMBL" id="MDI1434714.1"/>
    </source>
</evidence>
<organism evidence="5 6">
    <name type="scientific">Polyangium sorediatum</name>
    <dbReference type="NCBI Taxonomy" id="889274"/>
    <lineage>
        <taxon>Bacteria</taxon>
        <taxon>Pseudomonadati</taxon>
        <taxon>Myxococcota</taxon>
        <taxon>Polyangia</taxon>
        <taxon>Polyangiales</taxon>
        <taxon>Polyangiaceae</taxon>
        <taxon>Polyangium</taxon>
    </lineage>
</organism>
<dbReference type="PANTHER" id="PTHR11103">
    <property type="entry name" value="SLR1189 PROTEIN"/>
    <property type="match status" value="1"/>
</dbReference>
<keyword evidence="3" id="KW-0862">Zinc</keyword>
<dbReference type="InterPro" id="IPR017226">
    <property type="entry name" value="BHMT-like"/>
</dbReference>
<evidence type="ECO:0000256" key="1">
    <source>
        <dbReference type="ARBA" id="ARBA00022603"/>
    </source>
</evidence>
<keyword evidence="6" id="KW-1185">Reference proteome</keyword>
<feature type="binding site" evidence="3">
    <location>
        <position position="257"/>
    </location>
    <ligand>
        <name>Zn(2+)</name>
        <dbReference type="ChEBI" id="CHEBI:29105"/>
    </ligand>
</feature>
<keyword evidence="2 3" id="KW-0808">Transferase</keyword>
<dbReference type="EMBL" id="JARZHI010000046">
    <property type="protein sequence ID" value="MDI1434714.1"/>
    <property type="molecule type" value="Genomic_DNA"/>
</dbReference>
<proteinExistence type="predicted"/>
<protein>
    <submittedName>
        <fullName evidence="5">Homocysteine S-methyltransferase family protein</fullName>
    </submittedName>
</protein>
<comment type="cofactor">
    <cofactor evidence="3">
        <name>Zn(2+)</name>
        <dbReference type="ChEBI" id="CHEBI:29105"/>
    </cofactor>
</comment>
<dbReference type="RefSeq" id="WP_136967414.1">
    <property type="nucleotide sequence ID" value="NZ_JARZHI010000046.1"/>
</dbReference>
<sequence length="276" mass="28869">MNPAMLTILDGPMGTELAARGVPTPAPLWSALALDHAPEVVSAIHHEYAAAGATVHTANTFRTKRRSAGARWEVLARRAVALAYEAVPAGHRIAGSVAPLEDCYRPDLSPTNPRLEHRELCEVLADAGVDLILCETFPHVGEALVAVEEAVRTGLPVWAAFTAGPDADLLTPAEVLVGAREAAARGASAVLINCTKATRTRTFVEKLAQAGIPFGVYANAGAVEEGMGWGMTTRGADLYADLAEAWIQAGATIVGGCCGTGPLHVRAIVERARGVR</sequence>
<dbReference type="Gene3D" id="3.20.20.330">
    <property type="entry name" value="Homocysteine-binding-like domain"/>
    <property type="match status" value="1"/>
</dbReference>
<dbReference type="PROSITE" id="PS50970">
    <property type="entry name" value="HCY"/>
    <property type="match status" value="1"/>
</dbReference>
<name>A0ABT6P284_9BACT</name>
<evidence type="ECO:0000259" key="4">
    <source>
        <dbReference type="PROSITE" id="PS50970"/>
    </source>
</evidence>
<evidence type="ECO:0000256" key="3">
    <source>
        <dbReference type="PROSITE-ProRule" id="PRU00333"/>
    </source>
</evidence>
<dbReference type="PIRSF" id="PIRSF037505">
    <property type="entry name" value="Betaine_HMT"/>
    <property type="match status" value="1"/>
</dbReference>
<reference evidence="5 6" key="1">
    <citation type="submission" date="2023-04" db="EMBL/GenBank/DDBJ databases">
        <title>The genome sequence of Polyangium sorediatum DSM14670.</title>
        <authorList>
            <person name="Zhang X."/>
        </authorList>
    </citation>
    <scope>NUCLEOTIDE SEQUENCE [LARGE SCALE GENOMIC DNA]</scope>
    <source>
        <strain evidence="5 6">DSM 14670</strain>
    </source>
</reference>
<dbReference type="SUPFAM" id="SSF82282">
    <property type="entry name" value="Homocysteine S-methyltransferase"/>
    <property type="match status" value="1"/>
</dbReference>
<dbReference type="PANTHER" id="PTHR11103:SF18">
    <property type="entry name" value="SLR1189 PROTEIN"/>
    <property type="match status" value="1"/>
</dbReference>
<feature type="domain" description="Hcy-binding" evidence="4">
    <location>
        <begin position="1"/>
        <end position="272"/>
    </location>
</feature>
<dbReference type="InterPro" id="IPR036589">
    <property type="entry name" value="HCY_dom_sf"/>
</dbReference>
<accession>A0ABT6P284</accession>
<dbReference type="InterPro" id="IPR003726">
    <property type="entry name" value="HCY_dom"/>
</dbReference>
<keyword evidence="3" id="KW-0479">Metal-binding</keyword>
<evidence type="ECO:0000256" key="2">
    <source>
        <dbReference type="ARBA" id="ARBA00022679"/>
    </source>
</evidence>
<feature type="binding site" evidence="3">
    <location>
        <position position="194"/>
    </location>
    <ligand>
        <name>Zn(2+)</name>
        <dbReference type="ChEBI" id="CHEBI:29105"/>
    </ligand>
</feature>
<evidence type="ECO:0000313" key="6">
    <source>
        <dbReference type="Proteomes" id="UP001160301"/>
    </source>
</evidence>
<feature type="binding site" evidence="3">
    <location>
        <position position="258"/>
    </location>
    <ligand>
        <name>Zn(2+)</name>
        <dbReference type="ChEBI" id="CHEBI:29105"/>
    </ligand>
</feature>
<comment type="caution">
    <text evidence="5">The sequence shown here is derived from an EMBL/GenBank/DDBJ whole genome shotgun (WGS) entry which is preliminary data.</text>
</comment>
<keyword evidence="1 3" id="KW-0489">Methyltransferase</keyword>
<dbReference type="Pfam" id="PF02574">
    <property type="entry name" value="S-methyl_trans"/>
    <property type="match status" value="1"/>
</dbReference>
<gene>
    <name evidence="5" type="ORF">QHF89_34755</name>
</gene>